<organism evidence="1 2">
    <name type="scientific">Penicilliopsis zonata CBS 506.65</name>
    <dbReference type="NCBI Taxonomy" id="1073090"/>
    <lineage>
        <taxon>Eukaryota</taxon>
        <taxon>Fungi</taxon>
        <taxon>Dikarya</taxon>
        <taxon>Ascomycota</taxon>
        <taxon>Pezizomycotina</taxon>
        <taxon>Eurotiomycetes</taxon>
        <taxon>Eurotiomycetidae</taxon>
        <taxon>Eurotiales</taxon>
        <taxon>Aspergillaceae</taxon>
        <taxon>Penicilliopsis</taxon>
    </lineage>
</organism>
<protein>
    <submittedName>
        <fullName evidence="1">Uncharacterized protein</fullName>
    </submittedName>
</protein>
<dbReference type="EMBL" id="KV878343">
    <property type="protein sequence ID" value="OJJ46122.1"/>
    <property type="molecule type" value="Genomic_DNA"/>
</dbReference>
<name>A0A1L9SG28_9EURO</name>
<keyword evidence="2" id="KW-1185">Reference proteome</keyword>
<dbReference type="GeneID" id="34614085"/>
<dbReference type="AlphaFoldDB" id="A0A1L9SG28"/>
<sequence length="234" mass="26526">MAAYRSKELKHHPGKVSFWWNGVQVGLISEEEERDYDFDKSIARWEKEYGHSFLYRERISLPVPQLAALSLYQPSQANFNPLNFHQPMHHKMKVLVQLPGSTITLCVEVFDDTGSSYLDLFWDDCYGLGMDPLTLLRNYQYDFIDLNAANGLIRRPLIPVTLQFVAADDTLIGQPIHTSACLCLDVHSWERPRCSGSSLRRSLFTATAPGDLGNGTLIVAPPPLPCRRTESRES</sequence>
<dbReference type="RefSeq" id="XP_022580632.1">
    <property type="nucleotide sequence ID" value="XM_022727621.1"/>
</dbReference>
<dbReference type="STRING" id="1073090.A0A1L9SG28"/>
<gene>
    <name evidence="1" type="ORF">ASPZODRAFT_2059193</name>
</gene>
<proteinExistence type="predicted"/>
<dbReference type="OrthoDB" id="4525395at2759"/>
<accession>A0A1L9SG28</accession>
<dbReference type="VEuPathDB" id="FungiDB:ASPZODRAFT_2059193"/>
<evidence type="ECO:0000313" key="2">
    <source>
        <dbReference type="Proteomes" id="UP000184188"/>
    </source>
</evidence>
<reference evidence="2" key="1">
    <citation type="journal article" date="2017" name="Genome Biol.">
        <title>Comparative genomics reveals high biological diversity and specific adaptations in the industrially and medically important fungal genus Aspergillus.</title>
        <authorList>
            <person name="de Vries R.P."/>
            <person name="Riley R."/>
            <person name="Wiebenga A."/>
            <person name="Aguilar-Osorio G."/>
            <person name="Amillis S."/>
            <person name="Uchima C.A."/>
            <person name="Anderluh G."/>
            <person name="Asadollahi M."/>
            <person name="Askin M."/>
            <person name="Barry K."/>
            <person name="Battaglia E."/>
            <person name="Bayram O."/>
            <person name="Benocci T."/>
            <person name="Braus-Stromeyer S.A."/>
            <person name="Caldana C."/>
            <person name="Canovas D."/>
            <person name="Cerqueira G.C."/>
            <person name="Chen F."/>
            <person name="Chen W."/>
            <person name="Choi C."/>
            <person name="Clum A."/>
            <person name="Dos Santos R.A."/>
            <person name="Damasio A.R."/>
            <person name="Diallinas G."/>
            <person name="Emri T."/>
            <person name="Fekete E."/>
            <person name="Flipphi M."/>
            <person name="Freyberg S."/>
            <person name="Gallo A."/>
            <person name="Gournas C."/>
            <person name="Habgood R."/>
            <person name="Hainaut M."/>
            <person name="Harispe M.L."/>
            <person name="Henrissat B."/>
            <person name="Hilden K.S."/>
            <person name="Hope R."/>
            <person name="Hossain A."/>
            <person name="Karabika E."/>
            <person name="Karaffa L."/>
            <person name="Karanyi Z."/>
            <person name="Krasevec N."/>
            <person name="Kuo A."/>
            <person name="Kusch H."/>
            <person name="LaButti K."/>
            <person name="Lagendijk E.L."/>
            <person name="Lapidus A."/>
            <person name="Levasseur A."/>
            <person name="Lindquist E."/>
            <person name="Lipzen A."/>
            <person name="Logrieco A.F."/>
            <person name="MacCabe A."/>
            <person name="Maekelae M.R."/>
            <person name="Malavazi I."/>
            <person name="Melin P."/>
            <person name="Meyer V."/>
            <person name="Mielnichuk N."/>
            <person name="Miskei M."/>
            <person name="Molnar A.P."/>
            <person name="Mule G."/>
            <person name="Ngan C.Y."/>
            <person name="Orejas M."/>
            <person name="Orosz E."/>
            <person name="Ouedraogo J.P."/>
            <person name="Overkamp K.M."/>
            <person name="Park H.-S."/>
            <person name="Perrone G."/>
            <person name="Piumi F."/>
            <person name="Punt P.J."/>
            <person name="Ram A.F."/>
            <person name="Ramon A."/>
            <person name="Rauscher S."/>
            <person name="Record E."/>
            <person name="Riano-Pachon D.M."/>
            <person name="Robert V."/>
            <person name="Roehrig J."/>
            <person name="Ruller R."/>
            <person name="Salamov A."/>
            <person name="Salih N.S."/>
            <person name="Samson R.A."/>
            <person name="Sandor E."/>
            <person name="Sanguinetti M."/>
            <person name="Schuetze T."/>
            <person name="Sepcic K."/>
            <person name="Shelest E."/>
            <person name="Sherlock G."/>
            <person name="Sophianopoulou V."/>
            <person name="Squina F.M."/>
            <person name="Sun H."/>
            <person name="Susca A."/>
            <person name="Todd R.B."/>
            <person name="Tsang A."/>
            <person name="Unkles S.E."/>
            <person name="van de Wiele N."/>
            <person name="van Rossen-Uffink D."/>
            <person name="Oliveira J.V."/>
            <person name="Vesth T.C."/>
            <person name="Visser J."/>
            <person name="Yu J.-H."/>
            <person name="Zhou M."/>
            <person name="Andersen M.R."/>
            <person name="Archer D.B."/>
            <person name="Baker S.E."/>
            <person name="Benoit I."/>
            <person name="Brakhage A.A."/>
            <person name="Braus G.H."/>
            <person name="Fischer R."/>
            <person name="Frisvad J.C."/>
            <person name="Goldman G.H."/>
            <person name="Houbraken J."/>
            <person name="Oakley B."/>
            <person name="Pocsi I."/>
            <person name="Scazzocchio C."/>
            <person name="Seiboth B."/>
            <person name="vanKuyk P.A."/>
            <person name="Wortman J."/>
            <person name="Dyer P.S."/>
            <person name="Grigoriev I.V."/>
        </authorList>
    </citation>
    <scope>NUCLEOTIDE SEQUENCE [LARGE SCALE GENOMIC DNA]</scope>
    <source>
        <strain evidence="2">CBS 506.65</strain>
    </source>
</reference>
<evidence type="ECO:0000313" key="1">
    <source>
        <dbReference type="EMBL" id="OJJ46122.1"/>
    </source>
</evidence>
<dbReference type="Proteomes" id="UP000184188">
    <property type="component" value="Unassembled WGS sequence"/>
</dbReference>